<feature type="chain" id="PRO_5039034494" evidence="5">
    <location>
        <begin position="29"/>
        <end position="808"/>
    </location>
</feature>
<dbReference type="InterPro" id="IPR023343">
    <property type="entry name" value="Penicillin_amidase_dom1"/>
</dbReference>
<dbReference type="Pfam" id="PF01804">
    <property type="entry name" value="Penicil_amidase"/>
    <property type="match status" value="1"/>
</dbReference>
<dbReference type="AlphaFoldDB" id="A0A1M5Q3B4"/>
<dbReference type="Gene3D" id="3.60.20.10">
    <property type="entry name" value="Glutamine Phosphoribosylpyrophosphate, subunit 1, domain 1"/>
    <property type="match status" value="1"/>
</dbReference>
<dbReference type="Proteomes" id="UP000184501">
    <property type="component" value="Unassembled WGS sequence"/>
</dbReference>
<evidence type="ECO:0000313" key="7">
    <source>
        <dbReference type="Proteomes" id="UP000184501"/>
    </source>
</evidence>
<dbReference type="PANTHER" id="PTHR34218">
    <property type="entry name" value="PEPTIDASE S45 PENICILLIN AMIDASE"/>
    <property type="match status" value="1"/>
</dbReference>
<keyword evidence="3" id="KW-0378">Hydrolase</keyword>
<organism evidence="6 7">
    <name type="scientific">Streptoalloteichus hindustanus</name>
    <dbReference type="NCBI Taxonomy" id="2017"/>
    <lineage>
        <taxon>Bacteria</taxon>
        <taxon>Bacillati</taxon>
        <taxon>Actinomycetota</taxon>
        <taxon>Actinomycetes</taxon>
        <taxon>Pseudonocardiales</taxon>
        <taxon>Pseudonocardiaceae</taxon>
        <taxon>Streptoalloteichus</taxon>
    </lineage>
</organism>
<dbReference type="PANTHER" id="PTHR34218:SF3">
    <property type="entry name" value="ACYL-HOMOSERINE LACTONE ACYLASE PVDQ"/>
    <property type="match status" value="1"/>
</dbReference>
<comment type="similarity">
    <text evidence="1">Belongs to the peptidase S45 family.</text>
</comment>
<dbReference type="Gene3D" id="1.10.1400.10">
    <property type="match status" value="1"/>
</dbReference>
<sequence>MSRSPGRRPVRRWGVVVAALATAGTALATAPAHAEPELAGGGHSATIRYTEGGVAHIRSNTFGGVGYGYGYGVAKDNLCVLADMYLTLSAQRSKVLGVDGPGDGALGSAGDNLASDLHFQRLIDSGEVERLLAQPAPLGPKAEVREVVRGYVAGFNRQVRESGGRQCPGGVPVRQIAEIDVYRHMSALAMTSGQGIAVDGLTAAQPPAASRAEAAAAAATPPAEAAELLRSRLDKPDMGSNAIAVGRDGTVNGGGVLLGNPHYPWHGGRRFWQVQLTVPGRMDVSGGTLLGLPLVQIGFNRDVAWSHTVATPRTFGLHELKLVPGDPTSYLVDGKPEKMTSRRVAVEVRNPDGSVGRVERTLYGTRYGPVVNGVARVSLPWTTTTAYALQDPNAQNLRLLNTWYELGRTRSTDDVVRALSSTQGVPWVNTIATDRAGHALYADVQVVPHVTDELARRCSTALGRELFRTARVPVLDGSRGDCAWGRDPDALQPGTFGPKRLPVLQRSDYVVNANDSAWLTNPHQLVTDYPHIVGNKETEAGPRTRMAVTAAEDRIAGRDGLPGRKFSRQSMQDVLFSDRSSVAELAAADAARMCRAFPNGKAPTSKGTVDVGRSCEALEKWDRKYTVDSRGALLFDRFWSRAAQVRPSPWRVPFDRTRPVTTPNTLDVANPAVQRAFGDAVEDMGGIAPDARLGEHQYVVRNGERIPIHGADGHLGVLNMIVGAEWEPGRGYSEVVHGSSHVQVVSFGSGACPDAATLLTYSQSSDPASPHHADQTRLFSQGKWQRGRFCELDILTSPELRVVHLRGR</sequence>
<keyword evidence="2 5" id="KW-0732">Signal</keyword>
<evidence type="ECO:0000256" key="5">
    <source>
        <dbReference type="SAM" id="SignalP"/>
    </source>
</evidence>
<feature type="signal peptide" evidence="5">
    <location>
        <begin position="1"/>
        <end position="28"/>
    </location>
</feature>
<evidence type="ECO:0000256" key="1">
    <source>
        <dbReference type="ARBA" id="ARBA00006586"/>
    </source>
</evidence>
<dbReference type="GO" id="GO:0016811">
    <property type="term" value="F:hydrolase activity, acting on carbon-nitrogen (but not peptide) bonds, in linear amides"/>
    <property type="evidence" value="ECO:0007669"/>
    <property type="project" value="InterPro"/>
</dbReference>
<reference evidence="6 7" key="1">
    <citation type="submission" date="2016-11" db="EMBL/GenBank/DDBJ databases">
        <authorList>
            <person name="Jaros S."/>
            <person name="Januszkiewicz K."/>
            <person name="Wedrychowicz H."/>
        </authorList>
    </citation>
    <scope>NUCLEOTIDE SEQUENCE [LARGE SCALE GENOMIC DNA]</scope>
    <source>
        <strain evidence="6 7">DSM 44523</strain>
    </source>
</reference>
<dbReference type="GO" id="GO:0017000">
    <property type="term" value="P:antibiotic biosynthetic process"/>
    <property type="evidence" value="ECO:0007669"/>
    <property type="project" value="InterPro"/>
</dbReference>
<name>A0A1M5Q3B4_STRHI</name>
<dbReference type="EMBL" id="FQVN01000021">
    <property type="protein sequence ID" value="SHH08271.1"/>
    <property type="molecule type" value="Genomic_DNA"/>
</dbReference>
<protein>
    <submittedName>
        <fullName evidence="6">Acyl-homoserine-lactone acylase</fullName>
    </submittedName>
</protein>
<evidence type="ECO:0000256" key="3">
    <source>
        <dbReference type="ARBA" id="ARBA00022801"/>
    </source>
</evidence>
<dbReference type="STRING" id="2017.SAMN05444320_12139"/>
<dbReference type="InterPro" id="IPR029055">
    <property type="entry name" value="Ntn_hydrolases_N"/>
</dbReference>
<evidence type="ECO:0000256" key="2">
    <source>
        <dbReference type="ARBA" id="ARBA00022729"/>
    </source>
</evidence>
<dbReference type="Gene3D" id="1.10.439.10">
    <property type="entry name" value="Penicillin Amidohydrolase, domain 1"/>
    <property type="match status" value="1"/>
</dbReference>
<evidence type="ECO:0000313" key="6">
    <source>
        <dbReference type="EMBL" id="SHH08271.1"/>
    </source>
</evidence>
<keyword evidence="7" id="KW-1185">Reference proteome</keyword>
<keyword evidence="4" id="KW-0865">Zymogen</keyword>
<dbReference type="InterPro" id="IPR002692">
    <property type="entry name" value="S45"/>
</dbReference>
<dbReference type="SUPFAM" id="SSF56235">
    <property type="entry name" value="N-terminal nucleophile aminohydrolases (Ntn hydrolases)"/>
    <property type="match status" value="1"/>
</dbReference>
<evidence type="ECO:0000256" key="4">
    <source>
        <dbReference type="ARBA" id="ARBA00023145"/>
    </source>
</evidence>
<dbReference type="InterPro" id="IPR043147">
    <property type="entry name" value="Penicillin_amidase_A-knob"/>
</dbReference>
<dbReference type="PROSITE" id="PS51318">
    <property type="entry name" value="TAT"/>
    <property type="match status" value="1"/>
</dbReference>
<proteinExistence type="inferred from homology"/>
<dbReference type="InterPro" id="IPR006311">
    <property type="entry name" value="TAT_signal"/>
</dbReference>
<gene>
    <name evidence="6" type="ORF">SAMN05444320_12139</name>
</gene>
<accession>A0A1M5Q3B4</accession>
<dbReference type="InterPro" id="IPR043146">
    <property type="entry name" value="Penicillin_amidase_N_B-knob"/>
</dbReference>
<dbReference type="Gene3D" id="2.30.120.10">
    <property type="match status" value="1"/>
</dbReference>